<dbReference type="KEGG" id="hhu:AR456_20540"/>
<dbReference type="Gene3D" id="3.20.20.410">
    <property type="entry name" value="Protein of unknown function UPF0759"/>
    <property type="match status" value="1"/>
</dbReference>
<dbReference type="PATRIC" id="fig|1178482.3.peg.2529"/>
<dbReference type="Proteomes" id="UP000019113">
    <property type="component" value="Unassembled WGS sequence"/>
</dbReference>
<reference evidence="1 2" key="1">
    <citation type="submission" date="2013-08" db="EMBL/GenBank/DDBJ databases">
        <title>draft genome of Halomonas huanghegensis, strain BJGMM-B45T.</title>
        <authorList>
            <person name="Miao C."/>
            <person name="Wan Y."/>
            <person name="Jin W."/>
        </authorList>
    </citation>
    <scope>NUCLEOTIDE SEQUENCE [LARGE SCALE GENOMIC DNA]</scope>
    <source>
        <strain evidence="1 2">BJGMM-B45</strain>
    </source>
</reference>
<evidence type="ECO:0000313" key="2">
    <source>
        <dbReference type="Proteomes" id="UP000019113"/>
    </source>
</evidence>
<dbReference type="eggNOG" id="COG1801">
    <property type="taxonomic scope" value="Bacteria"/>
</dbReference>
<evidence type="ECO:0000313" key="1">
    <source>
        <dbReference type="EMBL" id="ERL50955.1"/>
    </source>
</evidence>
<keyword evidence="2" id="KW-1185">Reference proteome</keyword>
<evidence type="ECO:0008006" key="3">
    <source>
        <dbReference type="Google" id="ProtNLM"/>
    </source>
</evidence>
<sequence length="295" mass="33456">MTGPDISRHSPQHQPSLYMGLAMWANPDWRYSLFPPHAGREHWLEEYAGVFSAVEGNTTFYSGAPRPEVVAGWAAQAPAHFRFCFKLPRQLTHVQRLQDIDAGLDHFLSALSPLSGLLGPMMIQLPRDFGSSELPALERLLERWPSEIPCAVEARHSDFFHKGDAERNFNRLLITHAANRVMLDVRPLFSTDSDDRPELLQAQAEKPKVPLHVISTGDFPLIRFIGHLDNSINESYFAAWRDRLSLWIKQGKTPFLFVHTADNRSAPQLARLLHDSVDDLPELAPFAGERQNRLL</sequence>
<protein>
    <recommendedName>
        <fullName evidence="3">DUF72 domain-containing protein</fullName>
    </recommendedName>
</protein>
<dbReference type="InterPro" id="IPR002763">
    <property type="entry name" value="DUF72"/>
</dbReference>
<dbReference type="Pfam" id="PF01904">
    <property type="entry name" value="DUF72"/>
    <property type="match status" value="1"/>
</dbReference>
<name>W1N7S5_9GAMM</name>
<dbReference type="STRING" id="1178482.AR456_20540"/>
<dbReference type="AlphaFoldDB" id="W1N7S5"/>
<dbReference type="PANTHER" id="PTHR30348">
    <property type="entry name" value="UNCHARACTERIZED PROTEIN YECE"/>
    <property type="match status" value="1"/>
</dbReference>
<comment type="caution">
    <text evidence="1">The sequence shown here is derived from an EMBL/GenBank/DDBJ whole genome shotgun (WGS) entry which is preliminary data.</text>
</comment>
<accession>W1N7S5</accession>
<proteinExistence type="predicted"/>
<dbReference type="SUPFAM" id="SSF117396">
    <property type="entry name" value="TM1631-like"/>
    <property type="match status" value="1"/>
</dbReference>
<gene>
    <name evidence="1" type="ORF">BJB45_20385</name>
</gene>
<dbReference type="EMBL" id="AVBC01000035">
    <property type="protein sequence ID" value="ERL50955.1"/>
    <property type="molecule type" value="Genomic_DNA"/>
</dbReference>
<dbReference type="RefSeq" id="WP_021819483.1">
    <property type="nucleotide sequence ID" value="NZ_AVBC01000035.1"/>
</dbReference>
<dbReference type="PANTHER" id="PTHR30348:SF9">
    <property type="entry name" value="UPF0759 PROTEIN YECE"/>
    <property type="match status" value="1"/>
</dbReference>
<dbReference type="InterPro" id="IPR036520">
    <property type="entry name" value="UPF0759_sf"/>
</dbReference>
<organism evidence="1 2">
    <name type="scientific">Halomonas huangheensis</name>
    <dbReference type="NCBI Taxonomy" id="1178482"/>
    <lineage>
        <taxon>Bacteria</taxon>
        <taxon>Pseudomonadati</taxon>
        <taxon>Pseudomonadota</taxon>
        <taxon>Gammaproteobacteria</taxon>
        <taxon>Oceanospirillales</taxon>
        <taxon>Halomonadaceae</taxon>
        <taxon>Halomonas</taxon>
    </lineage>
</organism>